<dbReference type="EMBL" id="JAXQNO010000004">
    <property type="protein sequence ID" value="KAK4799290.1"/>
    <property type="molecule type" value="Genomic_DNA"/>
</dbReference>
<feature type="compositionally biased region" description="Basic and acidic residues" evidence="10">
    <location>
        <begin position="276"/>
        <end position="294"/>
    </location>
</feature>
<protein>
    <recommendedName>
        <fullName evidence="11">DDT domain-containing protein</fullName>
    </recommendedName>
</protein>
<organism evidence="12 13">
    <name type="scientific">Trapa natans</name>
    <name type="common">Water chestnut</name>
    <dbReference type="NCBI Taxonomy" id="22666"/>
    <lineage>
        <taxon>Eukaryota</taxon>
        <taxon>Viridiplantae</taxon>
        <taxon>Streptophyta</taxon>
        <taxon>Embryophyta</taxon>
        <taxon>Tracheophyta</taxon>
        <taxon>Spermatophyta</taxon>
        <taxon>Magnoliopsida</taxon>
        <taxon>eudicotyledons</taxon>
        <taxon>Gunneridae</taxon>
        <taxon>Pentapetalae</taxon>
        <taxon>rosids</taxon>
        <taxon>malvids</taxon>
        <taxon>Myrtales</taxon>
        <taxon>Lythraceae</taxon>
        <taxon>Trapa</taxon>
    </lineage>
</organism>
<keyword evidence="4" id="KW-1017">Isopeptide bond</keyword>
<evidence type="ECO:0000256" key="5">
    <source>
        <dbReference type="ARBA" id="ARBA00022553"/>
    </source>
</evidence>
<reference evidence="12 13" key="1">
    <citation type="journal article" date="2023" name="Hortic Res">
        <title>Pangenome of water caltrop reveals structural variations and asymmetric subgenome divergence after allopolyploidization.</title>
        <authorList>
            <person name="Zhang X."/>
            <person name="Chen Y."/>
            <person name="Wang L."/>
            <person name="Yuan Y."/>
            <person name="Fang M."/>
            <person name="Shi L."/>
            <person name="Lu R."/>
            <person name="Comes H.P."/>
            <person name="Ma Y."/>
            <person name="Chen Y."/>
            <person name="Huang G."/>
            <person name="Zhou Y."/>
            <person name="Zheng Z."/>
            <person name="Qiu Y."/>
        </authorList>
    </citation>
    <scope>NUCLEOTIDE SEQUENCE [LARGE SCALE GENOMIC DNA]</scope>
    <source>
        <strain evidence="12">F231</strain>
    </source>
</reference>
<dbReference type="InterPro" id="IPR040221">
    <property type="entry name" value="CDCA7/CDA7L"/>
</dbReference>
<keyword evidence="6" id="KW-0832">Ubl conjugation</keyword>
<dbReference type="InterPro" id="IPR018501">
    <property type="entry name" value="DDT_dom"/>
</dbReference>
<proteinExistence type="predicted"/>
<keyword evidence="13" id="KW-1185">Reference proteome</keyword>
<dbReference type="InterPro" id="IPR018866">
    <property type="entry name" value="Znf-4CXXC_R1"/>
</dbReference>
<feature type="region of interest" description="Disordered" evidence="10">
    <location>
        <begin position="24"/>
        <end position="51"/>
    </location>
</feature>
<keyword evidence="7" id="KW-0805">Transcription regulation</keyword>
<keyword evidence="3" id="KW-0963">Cytoplasm</keyword>
<feature type="region of interest" description="Disordered" evidence="10">
    <location>
        <begin position="195"/>
        <end position="231"/>
    </location>
</feature>
<sequence length="653" mass="72008">MAVPSKSPIRKKSGADEVDAVVAAEEEEEVMKDKEAVGNGGSQRKRTKDPGLRVQGGRIYCPVNGKTCHQCRQKTLDFSAECKNMKGSKQCVIKFCQKCLMNRYGEDASEVVNSNEWHCPKCRGICNCSFCMKKRGQQPTGILVHTAKKTGFSSVYEMLNGSPSKVVHGGDQLKNETPASNKKQCQLAVLSPSKVGKENSIDKDINSKSSMEKPSDKSSKKRKSEGLKEIHNASKVDADFVKDKPLKSMGELKAPEKKKHHIKAKAKKKLNVFEDGSTKEKDEPVVSSHDECPKETQAPEVVKSKVNGKIPSKSAAKSCGSLSEKTPAIVPLPSGTPLTTVAGVDLPAEAIGDALQFMEFCAAFGKVLDLRKGQPESLLRELVSSRRRRTGHASVIVRFHMQLLSFLQEDSDDESSPSILANGKNSWLKALKEYASKSRTSLGELALCLDGGADGYDNLGISKKLRLLNFLCDEVLSTDPLRIWMEEQITKYKEVGKEAREKVLAAKTKEKLLKQRLQNDLAEAIIAKNGVPLTLLEHEAIFSKLKDELAQARADALQAKTSNKRQRCDVVRSAPLFSDVSGHAFWKLKASTGESDVLLQDLGRVNSLGCDEKWFIYEPEKQQAINTYISTMTRRHRVLANPSDSEQQQKSMA</sequence>
<dbReference type="PROSITE" id="PS50827">
    <property type="entry name" value="DDT"/>
    <property type="match status" value="1"/>
</dbReference>
<evidence type="ECO:0000256" key="4">
    <source>
        <dbReference type="ARBA" id="ARBA00022499"/>
    </source>
</evidence>
<dbReference type="PANTHER" id="PTHR31169:SF8">
    <property type="entry name" value="ZINC-FINGER DOMAIN OF MONOAMINE-OXIDASE A REPRESSOR R1 PROTEIN"/>
    <property type="match status" value="1"/>
</dbReference>
<evidence type="ECO:0000256" key="3">
    <source>
        <dbReference type="ARBA" id="ARBA00022490"/>
    </source>
</evidence>
<evidence type="ECO:0000259" key="11">
    <source>
        <dbReference type="PROSITE" id="PS50827"/>
    </source>
</evidence>
<dbReference type="Pfam" id="PF10497">
    <property type="entry name" value="zf-4CXXC_R1"/>
    <property type="match status" value="1"/>
</dbReference>
<dbReference type="PANTHER" id="PTHR31169">
    <property type="entry name" value="OS05G0300700 PROTEIN"/>
    <property type="match status" value="1"/>
</dbReference>
<evidence type="ECO:0000256" key="9">
    <source>
        <dbReference type="ARBA" id="ARBA00023242"/>
    </source>
</evidence>
<evidence type="ECO:0000256" key="6">
    <source>
        <dbReference type="ARBA" id="ARBA00022843"/>
    </source>
</evidence>
<dbReference type="AlphaFoldDB" id="A0AAN7M4Q8"/>
<name>A0AAN7M4Q8_TRANT</name>
<dbReference type="SMART" id="SM00571">
    <property type="entry name" value="DDT"/>
    <property type="match status" value="1"/>
</dbReference>
<evidence type="ECO:0000256" key="1">
    <source>
        <dbReference type="ARBA" id="ARBA00004123"/>
    </source>
</evidence>
<comment type="subcellular location">
    <subcellularLocation>
        <location evidence="2">Cytoplasm</location>
    </subcellularLocation>
    <subcellularLocation>
        <location evidence="1">Nucleus</location>
    </subcellularLocation>
</comment>
<feature type="domain" description="DDT" evidence="11">
    <location>
        <begin position="348"/>
        <end position="413"/>
    </location>
</feature>
<feature type="region of interest" description="Disordered" evidence="10">
    <location>
        <begin position="276"/>
        <end position="297"/>
    </location>
</feature>
<evidence type="ECO:0000256" key="8">
    <source>
        <dbReference type="ARBA" id="ARBA00023163"/>
    </source>
</evidence>
<dbReference type="Proteomes" id="UP001346149">
    <property type="component" value="Unassembled WGS sequence"/>
</dbReference>
<evidence type="ECO:0000256" key="2">
    <source>
        <dbReference type="ARBA" id="ARBA00004496"/>
    </source>
</evidence>
<evidence type="ECO:0000256" key="10">
    <source>
        <dbReference type="SAM" id="MobiDB-lite"/>
    </source>
</evidence>
<accession>A0AAN7M4Q8</accession>
<keyword evidence="9" id="KW-0539">Nucleus</keyword>
<evidence type="ECO:0000313" key="13">
    <source>
        <dbReference type="Proteomes" id="UP001346149"/>
    </source>
</evidence>
<keyword evidence="5" id="KW-0597">Phosphoprotein</keyword>
<evidence type="ECO:0000313" key="12">
    <source>
        <dbReference type="EMBL" id="KAK4799290.1"/>
    </source>
</evidence>
<keyword evidence="8" id="KW-0804">Transcription</keyword>
<comment type="caution">
    <text evidence="12">The sequence shown here is derived from an EMBL/GenBank/DDBJ whole genome shotgun (WGS) entry which is preliminary data.</text>
</comment>
<evidence type="ECO:0000256" key="7">
    <source>
        <dbReference type="ARBA" id="ARBA00023015"/>
    </source>
</evidence>
<dbReference type="GO" id="GO:0005737">
    <property type="term" value="C:cytoplasm"/>
    <property type="evidence" value="ECO:0007669"/>
    <property type="project" value="UniProtKB-SubCell"/>
</dbReference>
<gene>
    <name evidence="12" type="ORF">SAY86_024655</name>
</gene>
<dbReference type="GO" id="GO:0005634">
    <property type="term" value="C:nucleus"/>
    <property type="evidence" value="ECO:0007669"/>
    <property type="project" value="UniProtKB-SubCell"/>
</dbReference>
<dbReference type="GO" id="GO:0006355">
    <property type="term" value="P:regulation of DNA-templated transcription"/>
    <property type="evidence" value="ECO:0007669"/>
    <property type="project" value="InterPro"/>
</dbReference>